<feature type="binding site" evidence="3">
    <location>
        <position position="296"/>
    </location>
    <ligand>
        <name>Zn(2+)</name>
        <dbReference type="ChEBI" id="CHEBI:29105"/>
    </ligand>
</feature>
<evidence type="ECO:0000259" key="4">
    <source>
        <dbReference type="PROSITE" id="PS50970"/>
    </source>
</evidence>
<feature type="binding site" evidence="3">
    <location>
        <position position="227"/>
    </location>
    <ligand>
        <name>Zn(2+)</name>
        <dbReference type="ChEBI" id="CHEBI:29105"/>
    </ligand>
</feature>
<feature type="binding site" evidence="3">
    <location>
        <position position="297"/>
    </location>
    <ligand>
        <name>Zn(2+)</name>
        <dbReference type="ChEBI" id="CHEBI:29105"/>
    </ligand>
</feature>
<dbReference type="GO" id="GO:0008168">
    <property type="term" value="F:methyltransferase activity"/>
    <property type="evidence" value="ECO:0007669"/>
    <property type="project" value="UniProtKB-UniRule"/>
</dbReference>
<accession>A0A367WTE8</accession>
<dbReference type="GO" id="GO:0032259">
    <property type="term" value="P:methylation"/>
    <property type="evidence" value="ECO:0007669"/>
    <property type="project" value="UniProtKB-KW"/>
</dbReference>
<dbReference type="InterPro" id="IPR036589">
    <property type="entry name" value="HCY_dom_sf"/>
</dbReference>
<dbReference type="EMBL" id="JPWI01000009">
    <property type="protein sequence ID" value="RCK44667.1"/>
    <property type="molecule type" value="Genomic_DNA"/>
</dbReference>
<dbReference type="PROSITE" id="PS50970">
    <property type="entry name" value="HCY"/>
    <property type="match status" value="1"/>
</dbReference>
<evidence type="ECO:0000313" key="5">
    <source>
        <dbReference type="EMBL" id="RCK44667.1"/>
    </source>
</evidence>
<keyword evidence="2 3" id="KW-0808">Transferase</keyword>
<dbReference type="AlphaFoldDB" id="A0A367WTE8"/>
<keyword evidence="3" id="KW-0479">Metal-binding</keyword>
<dbReference type="Proteomes" id="UP000252255">
    <property type="component" value="Unassembled WGS sequence"/>
</dbReference>
<dbReference type="Gene3D" id="3.20.20.330">
    <property type="entry name" value="Homocysteine-binding-like domain"/>
    <property type="match status" value="1"/>
</dbReference>
<dbReference type="SUPFAM" id="SSF82282">
    <property type="entry name" value="Homocysteine S-methyltransferase"/>
    <property type="match status" value="1"/>
</dbReference>
<dbReference type="InterPro" id="IPR003726">
    <property type="entry name" value="HCY_dom"/>
</dbReference>
<evidence type="ECO:0000256" key="1">
    <source>
        <dbReference type="ARBA" id="ARBA00022603"/>
    </source>
</evidence>
<gene>
    <name evidence="5" type="ORF">TH30_14980</name>
</gene>
<sequence length="320" mass="35015">MSTGNLHLPPHGKAKFITDGGLETTLIFHDGIDLPHFASFDLLKTDAGCARITAYYERYLDLAKQAQAGFILESPTWRANRDWGARIGYDEDDLADINRKAIGLMAELRDRYHSDATPCLISGNIGPRGDGYVPSDRMTINQARAYHAPQIVTFAKAGVDMVSVVTINYPEEAIGIALACRDVDIPCVISFTVETDGNLPSGETIRDAIAMVDTETGTYPAYYMINCAHPDHFRDRLHENGDWKTRICGLRANASRQSHAELDASTHLDDGDPEELGQLYHDLADLLPNLAVIGGCCGTDHRHVAAMTKHALPRLLATGA</sequence>
<evidence type="ECO:0000256" key="2">
    <source>
        <dbReference type="ARBA" id="ARBA00022679"/>
    </source>
</evidence>
<organism evidence="5 6">
    <name type="scientific">Thalassospira profundimaris</name>
    <dbReference type="NCBI Taxonomy" id="502049"/>
    <lineage>
        <taxon>Bacteria</taxon>
        <taxon>Pseudomonadati</taxon>
        <taxon>Pseudomonadota</taxon>
        <taxon>Alphaproteobacteria</taxon>
        <taxon>Rhodospirillales</taxon>
        <taxon>Thalassospiraceae</taxon>
        <taxon>Thalassospira</taxon>
    </lineage>
</organism>
<feature type="domain" description="Hcy-binding" evidence="4">
    <location>
        <begin position="4"/>
        <end position="311"/>
    </location>
</feature>
<dbReference type="GO" id="GO:0046872">
    <property type="term" value="F:metal ion binding"/>
    <property type="evidence" value="ECO:0007669"/>
    <property type="project" value="UniProtKB-KW"/>
</dbReference>
<dbReference type="Pfam" id="PF02574">
    <property type="entry name" value="S-methyl_trans"/>
    <property type="match status" value="1"/>
</dbReference>
<dbReference type="PANTHER" id="PTHR11103">
    <property type="entry name" value="SLR1189 PROTEIN"/>
    <property type="match status" value="1"/>
</dbReference>
<keyword evidence="3" id="KW-0862">Zinc</keyword>
<evidence type="ECO:0000256" key="3">
    <source>
        <dbReference type="PROSITE-ProRule" id="PRU00333"/>
    </source>
</evidence>
<dbReference type="OrthoDB" id="9803687at2"/>
<dbReference type="RefSeq" id="WP_114098824.1">
    <property type="nucleotide sequence ID" value="NZ_JPWI01000009.1"/>
</dbReference>
<name>A0A367WTE8_9PROT</name>
<reference evidence="5 6" key="1">
    <citation type="submission" date="2014-07" db="EMBL/GenBank/DDBJ databases">
        <title>Draft genome sequence of Thalassospira profundimaris PR54-5.</title>
        <authorList>
            <person name="Lai Q."/>
            <person name="Shao Z."/>
        </authorList>
    </citation>
    <scope>NUCLEOTIDE SEQUENCE [LARGE SCALE GENOMIC DNA]</scope>
    <source>
        <strain evidence="5 6">PR54-5</strain>
    </source>
</reference>
<protein>
    <submittedName>
        <fullName evidence="5">Homocysteine methyltransferase</fullName>
    </submittedName>
</protein>
<dbReference type="PANTHER" id="PTHR11103:SF18">
    <property type="entry name" value="SLR1189 PROTEIN"/>
    <property type="match status" value="1"/>
</dbReference>
<comment type="caution">
    <text evidence="5">The sequence shown here is derived from an EMBL/GenBank/DDBJ whole genome shotgun (WGS) entry which is preliminary data.</text>
</comment>
<proteinExistence type="predicted"/>
<keyword evidence="1 3" id="KW-0489">Methyltransferase</keyword>
<comment type="cofactor">
    <cofactor evidence="3">
        <name>Zn(2+)</name>
        <dbReference type="ChEBI" id="CHEBI:29105"/>
    </cofactor>
</comment>
<evidence type="ECO:0000313" key="6">
    <source>
        <dbReference type="Proteomes" id="UP000252255"/>
    </source>
</evidence>